<keyword evidence="4" id="KW-1185">Reference proteome</keyword>
<dbReference type="EMBL" id="CP013068">
    <property type="protein sequence ID" value="ALV25875.1"/>
    <property type="molecule type" value="Genomic_DNA"/>
</dbReference>
<protein>
    <submittedName>
        <fullName evidence="3">Transporter</fullName>
    </submittedName>
</protein>
<dbReference type="PANTHER" id="PTHR22911:SF103">
    <property type="entry name" value="BLR2811 PROTEIN"/>
    <property type="match status" value="1"/>
</dbReference>
<keyword evidence="1" id="KW-0472">Membrane</keyword>
<dbReference type="Gene3D" id="1.10.3730.20">
    <property type="match status" value="1"/>
</dbReference>
<name>A0A0U3PAE7_9HYPH</name>
<feature type="transmembrane region" description="Helical" evidence="1">
    <location>
        <begin position="198"/>
        <end position="225"/>
    </location>
</feature>
<evidence type="ECO:0000313" key="4">
    <source>
        <dbReference type="Proteomes" id="UP000064921"/>
    </source>
</evidence>
<feature type="transmembrane region" description="Helical" evidence="1">
    <location>
        <begin position="85"/>
        <end position="104"/>
    </location>
</feature>
<keyword evidence="1" id="KW-1133">Transmembrane helix</keyword>
<feature type="transmembrane region" description="Helical" evidence="1">
    <location>
        <begin position="136"/>
        <end position="152"/>
    </location>
</feature>
<dbReference type="SUPFAM" id="SSF103481">
    <property type="entry name" value="Multidrug resistance efflux transporter EmrE"/>
    <property type="match status" value="2"/>
</dbReference>
<evidence type="ECO:0000256" key="1">
    <source>
        <dbReference type="SAM" id="Phobius"/>
    </source>
</evidence>
<dbReference type="InterPro" id="IPR000620">
    <property type="entry name" value="EamA_dom"/>
</dbReference>
<feature type="transmembrane region" description="Helical" evidence="1">
    <location>
        <begin position="21"/>
        <end position="43"/>
    </location>
</feature>
<feature type="transmembrane region" description="Helical" evidence="1">
    <location>
        <begin position="285"/>
        <end position="302"/>
    </location>
</feature>
<dbReference type="GO" id="GO:0016020">
    <property type="term" value="C:membrane"/>
    <property type="evidence" value="ECO:0007669"/>
    <property type="project" value="InterPro"/>
</dbReference>
<dbReference type="STRING" id="121719.APZ00_01265"/>
<feature type="transmembrane region" description="Helical" evidence="1">
    <location>
        <begin position="110"/>
        <end position="129"/>
    </location>
</feature>
<feature type="transmembrane region" description="Helical" evidence="1">
    <location>
        <begin position="158"/>
        <end position="178"/>
    </location>
</feature>
<dbReference type="AlphaFoldDB" id="A0A0U3PAE7"/>
<dbReference type="Pfam" id="PF00892">
    <property type="entry name" value="EamA"/>
    <property type="match status" value="2"/>
</dbReference>
<dbReference type="PANTHER" id="PTHR22911">
    <property type="entry name" value="ACYL-MALONYL CONDENSING ENZYME-RELATED"/>
    <property type="match status" value="1"/>
</dbReference>
<feature type="domain" description="EamA" evidence="2">
    <location>
        <begin position="163"/>
        <end position="297"/>
    </location>
</feature>
<feature type="transmembrane region" description="Helical" evidence="1">
    <location>
        <begin position="55"/>
        <end position="73"/>
    </location>
</feature>
<evidence type="ECO:0000313" key="3">
    <source>
        <dbReference type="EMBL" id="ALV25875.1"/>
    </source>
</evidence>
<dbReference type="Proteomes" id="UP000064921">
    <property type="component" value="Chromosome"/>
</dbReference>
<reference evidence="3 4" key="1">
    <citation type="submission" date="2015-10" db="EMBL/GenBank/DDBJ databases">
        <title>The world's first case of liver abscess caused by Pannonibacter phragmitetus.</title>
        <authorList>
            <person name="Ming D."/>
            <person name="Wang M."/>
            <person name="Zhou Y."/>
            <person name="Jiang T."/>
            <person name="Hu S."/>
        </authorList>
    </citation>
    <scope>NUCLEOTIDE SEQUENCE [LARGE SCALE GENOMIC DNA]</scope>
    <source>
        <strain evidence="3 4">31801</strain>
    </source>
</reference>
<feature type="transmembrane region" description="Helical" evidence="1">
    <location>
        <begin position="259"/>
        <end position="279"/>
    </location>
</feature>
<dbReference type="InterPro" id="IPR037185">
    <property type="entry name" value="EmrE-like"/>
</dbReference>
<keyword evidence="1" id="KW-0812">Transmembrane</keyword>
<dbReference type="RefSeq" id="WP_058897843.1">
    <property type="nucleotide sequence ID" value="NZ_CP013068.1"/>
</dbReference>
<accession>A0A0U3PAE7</accession>
<dbReference type="KEGG" id="pphr:APZ00_01265"/>
<gene>
    <name evidence="3" type="ORF">APZ00_01265</name>
</gene>
<dbReference type="eggNOG" id="COG0697">
    <property type="taxonomic scope" value="Bacteria"/>
</dbReference>
<proteinExistence type="predicted"/>
<feature type="transmembrane region" description="Helical" evidence="1">
    <location>
        <begin position="231"/>
        <end position="252"/>
    </location>
</feature>
<sequence length="312" mass="32989">MTGAPSPTSRISSKADILQGILLMTLAMIIVPGMDTVAKYLSATVAPLLIGFGRFFFQAVFTLLGALMMTGGLRTLMPKRWGINMLRGIFLAGATFAFFTALKVMPVADAIAIFFIQPMVLTALSAIFLKEQVGPRRWAAVVVGLIGAIMIIRPGFDAFGAAALLPMVTACLFALYLLTTRILAGEDSMLSMQFTTSLGGGLTLAIVIAVIAAFGVETTGIIVAMPNSIEMSLLFAIGAISFVSHGLIVKALALAPASVIAPFNYLEIVSATLFGFLVFGDFPDLMTWAGIALIVASGIYIAHRERRRAAQG</sequence>
<organism evidence="3 4">
    <name type="scientific">Pannonibacter phragmitetus</name>
    <dbReference type="NCBI Taxonomy" id="121719"/>
    <lineage>
        <taxon>Bacteria</taxon>
        <taxon>Pseudomonadati</taxon>
        <taxon>Pseudomonadota</taxon>
        <taxon>Alphaproteobacteria</taxon>
        <taxon>Hyphomicrobiales</taxon>
        <taxon>Stappiaceae</taxon>
        <taxon>Pannonibacter</taxon>
    </lineage>
</organism>
<evidence type="ECO:0000259" key="2">
    <source>
        <dbReference type="Pfam" id="PF00892"/>
    </source>
</evidence>
<feature type="domain" description="EamA" evidence="2">
    <location>
        <begin position="19"/>
        <end position="152"/>
    </location>
</feature>